<keyword evidence="1" id="KW-0378">Hydrolase</keyword>
<dbReference type="Pfam" id="PF05970">
    <property type="entry name" value="PIF1"/>
    <property type="match status" value="1"/>
</dbReference>
<feature type="domain" description="DNA helicase Pif1-like DEAD-box helicase" evidence="2">
    <location>
        <begin position="1"/>
        <end position="78"/>
    </location>
</feature>
<keyword evidence="1" id="KW-0234">DNA repair</keyword>
<dbReference type="PANTHER" id="PTHR10492">
    <property type="match status" value="1"/>
</dbReference>
<comment type="cofactor">
    <cofactor evidence="1">
        <name>Mg(2+)</name>
        <dbReference type="ChEBI" id="CHEBI:18420"/>
    </cofactor>
</comment>
<comment type="similarity">
    <text evidence="1">Belongs to the helicase family.</text>
</comment>
<feature type="non-terminal residue" evidence="3">
    <location>
        <position position="122"/>
    </location>
</feature>
<accession>A0A2P5F3A2</accession>
<dbReference type="GO" id="GO:0000723">
    <property type="term" value="P:telomere maintenance"/>
    <property type="evidence" value="ECO:0007669"/>
    <property type="project" value="InterPro"/>
</dbReference>
<dbReference type="GO" id="GO:0043139">
    <property type="term" value="F:5'-3' DNA helicase activity"/>
    <property type="evidence" value="ECO:0007669"/>
    <property type="project" value="UniProtKB-EC"/>
</dbReference>
<evidence type="ECO:0000313" key="4">
    <source>
        <dbReference type="Proteomes" id="UP000237000"/>
    </source>
</evidence>
<dbReference type="PANTHER" id="PTHR10492:SF57">
    <property type="entry name" value="ATP-DEPENDENT DNA HELICASE"/>
    <property type="match status" value="1"/>
</dbReference>
<comment type="catalytic activity">
    <reaction evidence="1">
        <text>ATP + H2O = ADP + phosphate + H(+)</text>
        <dbReference type="Rhea" id="RHEA:13065"/>
        <dbReference type="ChEBI" id="CHEBI:15377"/>
        <dbReference type="ChEBI" id="CHEBI:15378"/>
        <dbReference type="ChEBI" id="CHEBI:30616"/>
        <dbReference type="ChEBI" id="CHEBI:43474"/>
        <dbReference type="ChEBI" id="CHEBI:456216"/>
        <dbReference type="EC" id="5.6.2.3"/>
    </reaction>
</comment>
<dbReference type="EMBL" id="JXTC01000067">
    <property type="protein sequence ID" value="PON92277.1"/>
    <property type="molecule type" value="Genomic_DNA"/>
</dbReference>
<evidence type="ECO:0000256" key="1">
    <source>
        <dbReference type="RuleBase" id="RU363044"/>
    </source>
</evidence>
<gene>
    <name evidence="3" type="ORF">TorRG33x02_119060</name>
</gene>
<dbReference type="InterPro" id="IPR010285">
    <property type="entry name" value="DNA_helicase_pif1-like_DEAD"/>
</dbReference>
<reference evidence="4" key="1">
    <citation type="submission" date="2016-06" db="EMBL/GenBank/DDBJ databases">
        <title>Parallel loss of symbiosis genes in relatives of nitrogen-fixing non-legume Parasponia.</title>
        <authorList>
            <person name="Van Velzen R."/>
            <person name="Holmer R."/>
            <person name="Bu F."/>
            <person name="Rutten L."/>
            <person name="Van Zeijl A."/>
            <person name="Liu W."/>
            <person name="Santuari L."/>
            <person name="Cao Q."/>
            <person name="Sharma T."/>
            <person name="Shen D."/>
            <person name="Roswanjaya Y."/>
            <person name="Wardhani T."/>
            <person name="Kalhor M.S."/>
            <person name="Jansen J."/>
            <person name="Van den Hoogen J."/>
            <person name="Gungor B."/>
            <person name="Hartog M."/>
            <person name="Hontelez J."/>
            <person name="Verver J."/>
            <person name="Yang W.-C."/>
            <person name="Schijlen E."/>
            <person name="Repin R."/>
            <person name="Schilthuizen M."/>
            <person name="Schranz E."/>
            <person name="Heidstra R."/>
            <person name="Miyata K."/>
            <person name="Fedorova E."/>
            <person name="Kohlen W."/>
            <person name="Bisseling T."/>
            <person name="Smit S."/>
            <person name="Geurts R."/>
        </authorList>
    </citation>
    <scope>NUCLEOTIDE SEQUENCE [LARGE SCALE GENOMIC DNA]</scope>
    <source>
        <strain evidence="4">cv. RG33-2</strain>
    </source>
</reference>
<dbReference type="InParanoid" id="A0A2P5F3A2"/>
<name>A0A2P5F3A2_TREOI</name>
<keyword evidence="1 3" id="KW-0347">Helicase</keyword>
<dbReference type="OrthoDB" id="1745408at2759"/>
<keyword evidence="1" id="KW-0547">Nucleotide-binding</keyword>
<protein>
    <recommendedName>
        <fullName evidence="1">ATP-dependent DNA helicase</fullName>
        <ecNumber evidence="1">5.6.2.3</ecNumber>
    </recommendedName>
</protein>
<dbReference type="GO" id="GO:0006281">
    <property type="term" value="P:DNA repair"/>
    <property type="evidence" value="ECO:0007669"/>
    <property type="project" value="UniProtKB-KW"/>
</dbReference>
<evidence type="ECO:0000259" key="2">
    <source>
        <dbReference type="Pfam" id="PF05970"/>
    </source>
</evidence>
<dbReference type="GO" id="GO:0005524">
    <property type="term" value="F:ATP binding"/>
    <property type="evidence" value="ECO:0007669"/>
    <property type="project" value="UniProtKB-KW"/>
</dbReference>
<keyword evidence="1" id="KW-0067">ATP-binding</keyword>
<organism evidence="3 4">
    <name type="scientific">Trema orientale</name>
    <name type="common">Charcoal tree</name>
    <name type="synonym">Celtis orientalis</name>
    <dbReference type="NCBI Taxonomy" id="63057"/>
    <lineage>
        <taxon>Eukaryota</taxon>
        <taxon>Viridiplantae</taxon>
        <taxon>Streptophyta</taxon>
        <taxon>Embryophyta</taxon>
        <taxon>Tracheophyta</taxon>
        <taxon>Spermatophyta</taxon>
        <taxon>Magnoliopsida</taxon>
        <taxon>eudicotyledons</taxon>
        <taxon>Gunneridae</taxon>
        <taxon>Pentapetalae</taxon>
        <taxon>rosids</taxon>
        <taxon>fabids</taxon>
        <taxon>Rosales</taxon>
        <taxon>Cannabaceae</taxon>
        <taxon>Trema</taxon>
    </lineage>
</organism>
<dbReference type="STRING" id="63057.A0A2P5F3A2"/>
<keyword evidence="1" id="KW-0227">DNA damage</keyword>
<evidence type="ECO:0000313" key="3">
    <source>
        <dbReference type="EMBL" id="PON92277.1"/>
    </source>
</evidence>
<dbReference type="GO" id="GO:0006310">
    <property type="term" value="P:DNA recombination"/>
    <property type="evidence" value="ECO:0007669"/>
    <property type="project" value="UniProtKB-KW"/>
</dbReference>
<dbReference type="Proteomes" id="UP000237000">
    <property type="component" value="Unassembled WGS sequence"/>
</dbReference>
<proteinExistence type="inferred from homology"/>
<dbReference type="EC" id="5.6.2.3" evidence="1"/>
<comment type="caution">
    <text evidence="3">The sequence shown here is derived from an EMBL/GenBank/DDBJ whole genome shotgun (WGS) entry which is preliminary data.</text>
</comment>
<dbReference type="GO" id="GO:0016887">
    <property type="term" value="F:ATP hydrolysis activity"/>
    <property type="evidence" value="ECO:0007669"/>
    <property type="project" value="RHEA"/>
</dbReference>
<keyword evidence="4" id="KW-1185">Reference proteome</keyword>
<dbReference type="AlphaFoldDB" id="A0A2P5F3A2"/>
<keyword evidence="1" id="KW-0233">DNA recombination</keyword>
<sequence length="122" mass="14121">MTIILGGNFRQILPIIPAGTKEDIINASLNNSYLWPYFKLLSLTENMRLKNPNTTEQEKKEILEFSEWILSVGNGTADGIKDSKNEDATWIKIPEKYIIQYELNPIEKISELIYDNLQKKFN</sequence>